<dbReference type="PANTHER" id="PTHR43157">
    <property type="entry name" value="PHOSPHATIDYLINOSITOL-GLYCAN BIOSYNTHESIS CLASS F PROTEIN-RELATED"/>
    <property type="match status" value="1"/>
</dbReference>
<dbReference type="PANTHER" id="PTHR43157:SF31">
    <property type="entry name" value="PHOSPHATIDYLINOSITOL-GLYCAN BIOSYNTHESIS CLASS F PROTEIN"/>
    <property type="match status" value="1"/>
</dbReference>
<dbReference type="Proteomes" id="UP000321617">
    <property type="component" value="Unassembled WGS sequence"/>
</dbReference>
<name>A0A562URN7_9ACTN</name>
<evidence type="ECO:0000313" key="2">
    <source>
        <dbReference type="EMBL" id="TWJ08285.1"/>
    </source>
</evidence>
<dbReference type="InterPro" id="IPR036291">
    <property type="entry name" value="NAD(P)-bd_dom_sf"/>
</dbReference>
<dbReference type="OrthoDB" id="4577644at2"/>
<dbReference type="PRINTS" id="PR00081">
    <property type="entry name" value="GDHRDH"/>
</dbReference>
<accession>A0A562URN7</accession>
<reference evidence="2 3" key="1">
    <citation type="journal article" date="2013" name="Stand. Genomic Sci.">
        <title>Genomic Encyclopedia of Type Strains, Phase I: The one thousand microbial genomes (KMG-I) project.</title>
        <authorList>
            <person name="Kyrpides N.C."/>
            <person name="Woyke T."/>
            <person name="Eisen J.A."/>
            <person name="Garrity G."/>
            <person name="Lilburn T.G."/>
            <person name="Beck B.J."/>
            <person name="Whitman W.B."/>
            <person name="Hugenholtz P."/>
            <person name="Klenk H.P."/>
        </authorList>
    </citation>
    <scope>NUCLEOTIDE SEQUENCE [LARGE SCALE GENOMIC DNA]</scope>
    <source>
        <strain evidence="2 3">DSM 45044</strain>
    </source>
</reference>
<dbReference type="EMBL" id="VLLL01000008">
    <property type="protein sequence ID" value="TWJ08285.1"/>
    <property type="molecule type" value="Genomic_DNA"/>
</dbReference>
<gene>
    <name evidence="2" type="ORF">LX16_4510</name>
</gene>
<organism evidence="2 3">
    <name type="scientific">Stackebrandtia albiflava</name>
    <dbReference type="NCBI Taxonomy" id="406432"/>
    <lineage>
        <taxon>Bacteria</taxon>
        <taxon>Bacillati</taxon>
        <taxon>Actinomycetota</taxon>
        <taxon>Actinomycetes</taxon>
        <taxon>Glycomycetales</taxon>
        <taxon>Glycomycetaceae</taxon>
        <taxon>Stackebrandtia</taxon>
    </lineage>
</organism>
<dbReference type="SUPFAM" id="SSF51735">
    <property type="entry name" value="NAD(P)-binding Rossmann-fold domains"/>
    <property type="match status" value="1"/>
</dbReference>
<dbReference type="Gene3D" id="3.40.50.720">
    <property type="entry name" value="NAD(P)-binding Rossmann-like Domain"/>
    <property type="match status" value="1"/>
</dbReference>
<sequence length="303" mass="30983">MSGSLGPGSTTADVLAGVDLTGRSAVVTGATTGVGIETARALASAGAAVTLAARRAGPADRVASEIRETTGNPRVEVSALDLADLGSVAAFAERWRGPLHMLVNLAALPMLPHRTRTPRGWDAQFAVNVVGHAALCRALRPALAAARGARVVTSASRAHLYSPVVFDDLHFDFRPFDPAAAHAQAQTGAILSAVAIGHLWAADGITADAAGLGHAEIDRIPPSPSVGDDPATDASRTAATPVMLAVADGVEGPGYHESCARVAPVFRRPAEDVPGVAPYALDPDNAARLWRVAAELANGVPHL</sequence>
<protein>
    <submittedName>
        <fullName evidence="2">Short subunit dehydrogenase</fullName>
    </submittedName>
</protein>
<comment type="caution">
    <text evidence="2">The sequence shown here is derived from an EMBL/GenBank/DDBJ whole genome shotgun (WGS) entry which is preliminary data.</text>
</comment>
<evidence type="ECO:0000313" key="3">
    <source>
        <dbReference type="Proteomes" id="UP000321617"/>
    </source>
</evidence>
<dbReference type="AlphaFoldDB" id="A0A562URN7"/>
<proteinExistence type="predicted"/>
<keyword evidence="1" id="KW-0560">Oxidoreductase</keyword>
<dbReference type="Pfam" id="PF00106">
    <property type="entry name" value="adh_short"/>
    <property type="match status" value="1"/>
</dbReference>
<keyword evidence="3" id="KW-1185">Reference proteome</keyword>
<dbReference type="RefSeq" id="WP_147142735.1">
    <property type="nucleotide sequence ID" value="NZ_BAABIJ010000004.1"/>
</dbReference>
<dbReference type="InterPro" id="IPR002347">
    <property type="entry name" value="SDR_fam"/>
</dbReference>
<dbReference type="GO" id="GO:0016491">
    <property type="term" value="F:oxidoreductase activity"/>
    <property type="evidence" value="ECO:0007669"/>
    <property type="project" value="UniProtKB-KW"/>
</dbReference>
<evidence type="ECO:0000256" key="1">
    <source>
        <dbReference type="ARBA" id="ARBA00023002"/>
    </source>
</evidence>